<sequence>MIYELRVNLRHTNEVVWRKIEIDSNMTFNELSEILQTIFDWDGFRMHRFDISKSYGKRMKNVTVRPTLSTNYNKMPVKKNNDDLDERVVKISDWLGNVKDRALYSYNIENEHENEIVWEHEIVVEKIMHPEKGVLYPYCTGARNFVPKRSVSRELTEEQLTKTLAEAKELVKDINETLQERLSHVISEVPDHGNHLWAQLLKRTKDYYRAAPWETLAKNDVFTVVDPVTDECLFCSVLGSGQEPYGLAVYIGKQGLAAMKEHMQNGADSFGENPYPHCLMLLFDDRQMLSQQDHALIKTNDIPFRGKKSVAKIQELYVGAINRTSSGRRSKAVACCSGTSNPYL</sequence>
<dbReference type="Pfam" id="PF07929">
    <property type="entry name" value="PRiA4_ORF3"/>
    <property type="match status" value="1"/>
</dbReference>
<feature type="domain" description="Plasmid pRiA4b Orf3-like" evidence="2">
    <location>
        <begin position="2"/>
        <end position="168"/>
    </location>
</feature>
<dbReference type="InterPro" id="IPR055733">
    <property type="entry name" value="DUF7309"/>
</dbReference>
<dbReference type="SUPFAM" id="SSF159941">
    <property type="entry name" value="MM3350-like"/>
    <property type="match status" value="1"/>
</dbReference>
<dbReference type="InterPro" id="IPR024047">
    <property type="entry name" value="MM3350-like_sf"/>
</dbReference>
<dbReference type="InterPro" id="IPR012912">
    <property type="entry name" value="Plasmid_pRiA4b_Orf3-like"/>
</dbReference>
<dbReference type="PANTHER" id="PTHR41878:SF1">
    <property type="entry name" value="TNPR PROTEIN"/>
    <property type="match status" value="1"/>
</dbReference>
<keyword evidence="5" id="KW-1185">Reference proteome</keyword>
<dbReference type="Proteomes" id="UP001281447">
    <property type="component" value="Unassembled WGS sequence"/>
</dbReference>
<feature type="coiled-coil region" evidence="1">
    <location>
        <begin position="153"/>
        <end position="180"/>
    </location>
</feature>
<dbReference type="Gene3D" id="3.10.290.30">
    <property type="entry name" value="MM3350-like"/>
    <property type="match status" value="1"/>
</dbReference>
<feature type="domain" description="DUF7309" evidence="3">
    <location>
        <begin position="197"/>
        <end position="310"/>
    </location>
</feature>
<gene>
    <name evidence="4" type="ORF">RWE15_01060</name>
</gene>
<accession>A0ABU5C1T4</accession>
<evidence type="ECO:0000259" key="2">
    <source>
        <dbReference type="Pfam" id="PF07929"/>
    </source>
</evidence>
<evidence type="ECO:0000313" key="5">
    <source>
        <dbReference type="Proteomes" id="UP001281447"/>
    </source>
</evidence>
<dbReference type="PANTHER" id="PTHR41878">
    <property type="entry name" value="LEXA REPRESSOR-RELATED"/>
    <property type="match status" value="1"/>
</dbReference>
<organism evidence="4 5">
    <name type="scientific">Tigheibacillus halophilus</name>
    <dbReference type="NCBI Taxonomy" id="361280"/>
    <lineage>
        <taxon>Bacteria</taxon>
        <taxon>Bacillati</taxon>
        <taxon>Bacillota</taxon>
        <taxon>Bacilli</taxon>
        <taxon>Bacillales</taxon>
        <taxon>Bacillaceae</taxon>
        <taxon>Tigheibacillus</taxon>
    </lineage>
</organism>
<dbReference type="Pfam" id="PF23988">
    <property type="entry name" value="DUF7309"/>
    <property type="match status" value="1"/>
</dbReference>
<protein>
    <submittedName>
        <fullName evidence="4">Plasmid pRiA4b ORF-3 family protein</fullName>
    </submittedName>
</protein>
<evidence type="ECO:0000259" key="3">
    <source>
        <dbReference type="Pfam" id="PF23988"/>
    </source>
</evidence>
<proteinExistence type="predicted"/>
<keyword evidence="1" id="KW-0175">Coiled coil</keyword>
<reference evidence="4 5" key="1">
    <citation type="submission" date="2023-10" db="EMBL/GenBank/DDBJ databases">
        <title>Virgibacillus halophilus 5B73C genome.</title>
        <authorList>
            <person name="Miliotis G."/>
            <person name="Sengupta P."/>
            <person name="Hameed A."/>
            <person name="Chuvochina M."/>
            <person name="Mcdonagh F."/>
            <person name="Simpson A.C."/>
            <person name="Singh N.K."/>
            <person name="Rekha P.D."/>
            <person name="Raman K."/>
            <person name="Hugenholtz P."/>
            <person name="Venkateswaran K."/>
        </authorList>
    </citation>
    <scope>NUCLEOTIDE SEQUENCE [LARGE SCALE GENOMIC DNA]</scope>
    <source>
        <strain evidence="4 5">5B73C</strain>
    </source>
</reference>
<comment type="caution">
    <text evidence="4">The sequence shown here is derived from an EMBL/GenBank/DDBJ whole genome shotgun (WGS) entry which is preliminary data.</text>
</comment>
<dbReference type="EMBL" id="JAWDIP010000003">
    <property type="protein sequence ID" value="MDY0393273.1"/>
    <property type="molecule type" value="Genomic_DNA"/>
</dbReference>
<evidence type="ECO:0000313" key="4">
    <source>
        <dbReference type="EMBL" id="MDY0393273.1"/>
    </source>
</evidence>
<evidence type="ECO:0000256" key="1">
    <source>
        <dbReference type="SAM" id="Coils"/>
    </source>
</evidence>
<name>A0ABU5C1T4_9BACI</name>